<dbReference type="Proteomes" id="UP001239111">
    <property type="component" value="Chromosome 2"/>
</dbReference>
<organism evidence="1 2">
    <name type="scientific">Eretmocerus hayati</name>
    <dbReference type="NCBI Taxonomy" id="131215"/>
    <lineage>
        <taxon>Eukaryota</taxon>
        <taxon>Metazoa</taxon>
        <taxon>Ecdysozoa</taxon>
        <taxon>Arthropoda</taxon>
        <taxon>Hexapoda</taxon>
        <taxon>Insecta</taxon>
        <taxon>Pterygota</taxon>
        <taxon>Neoptera</taxon>
        <taxon>Endopterygota</taxon>
        <taxon>Hymenoptera</taxon>
        <taxon>Apocrita</taxon>
        <taxon>Proctotrupomorpha</taxon>
        <taxon>Chalcidoidea</taxon>
        <taxon>Aphelinidae</taxon>
        <taxon>Aphelininae</taxon>
        <taxon>Eretmocerus</taxon>
    </lineage>
</organism>
<evidence type="ECO:0000313" key="1">
    <source>
        <dbReference type="EMBL" id="KAJ8679846.1"/>
    </source>
</evidence>
<protein>
    <submittedName>
        <fullName evidence="1">Uncharacterized protein</fullName>
    </submittedName>
</protein>
<evidence type="ECO:0000313" key="2">
    <source>
        <dbReference type="Proteomes" id="UP001239111"/>
    </source>
</evidence>
<dbReference type="EMBL" id="CM056742">
    <property type="protein sequence ID" value="KAJ8679846.1"/>
    <property type="molecule type" value="Genomic_DNA"/>
</dbReference>
<accession>A0ACC2PA19</accession>
<comment type="caution">
    <text evidence="1">The sequence shown here is derived from an EMBL/GenBank/DDBJ whole genome shotgun (WGS) entry which is preliminary data.</text>
</comment>
<name>A0ACC2PA19_9HYME</name>
<reference evidence="1" key="1">
    <citation type="submission" date="2023-04" db="EMBL/GenBank/DDBJ databases">
        <title>A chromosome-level genome assembly of the parasitoid wasp Eretmocerus hayati.</title>
        <authorList>
            <person name="Zhong Y."/>
            <person name="Liu S."/>
            <person name="Liu Y."/>
        </authorList>
    </citation>
    <scope>NUCLEOTIDE SEQUENCE</scope>
    <source>
        <strain evidence="1">ZJU_SS_LIU_2023</strain>
    </source>
</reference>
<sequence length="800" mass="92445">MSRNEWTDLDKCVCPNHYDFKIKSAYTGCHCPPNISFSQCAFDMEDEAIVAIDNNGIAYYIDMSNNVPAYKKLGCVGISTTVAFNPTNRNELLIGLSSTNIKIVKISAIDDFCSLTGHTAPPSHISFFRDHFLTASSKEVIVWQLKTYCKAHQLRLNVRNLIVKKAIFSSLGLVAVLYQTNLIQCWTFQQFGSDNKIDVQKYGLKIVKDFEFTKDGRAMIVCGLQNKILVFNTTTWEVIKNMDLHGNFSGGKQLSVVPVPLDGGANSIVAVLTSDCSLKFVSLTSSSIVQNCCDLKNGIKRIAVSHNGYYLVYISIEGFLDITLLDKVLNIKSKSKNDENKRPKNLLALKAEEQLSKVRLAVKEELKLSRLLPILKEFGEYPEKHRRLIWATIMELPNNKKAYISLSNKVPHEAMFDLLKNDPLLDKCKSSLLGTTVSCLLHWCPVLAECLYLPKIVAPFVMVYQKNPILAFETSIFILLNHCQKWFEYHPLPPLNILGMMENILLEADPSLFNHFCERGITSTTYAWPLLQSMMSEVLSSKDWLILWDHLLSVKKPWYLLMCTVAYNILYRKTITTKLKTLEDFQQFYKTQGHVSVKMVLKIAHKLDSETPHRIHPRRYLENDIVPLPKKGPYPPFVQFEFPKYLTDELRGVNLKKLKEKERRLRGFQLHALELLEEKRIRIESENFVRRIHDMRLNELRKCYENQVFEDERLLEYARQETEDLDPSKYLQEEIKWSNLEYLNSQKCLCKKDAEQKRERSRSKSRSSKSLQEQVDRLEFEVQSILTKLRSSSRSRSRIR</sequence>
<keyword evidence="2" id="KW-1185">Reference proteome</keyword>
<proteinExistence type="predicted"/>
<gene>
    <name evidence="1" type="ORF">QAD02_015633</name>
</gene>